<accession>A0A1J5R0G8</accession>
<gene>
    <name evidence="7" type="primary">pgaC_6</name>
    <name evidence="7" type="ORF">GALL_291170</name>
</gene>
<keyword evidence="4 7" id="KW-0808">Transferase</keyword>
<keyword evidence="2" id="KW-1003">Cell membrane</keyword>
<evidence type="ECO:0000259" key="6">
    <source>
        <dbReference type="Pfam" id="PF00535"/>
    </source>
</evidence>
<dbReference type="InterPro" id="IPR001173">
    <property type="entry name" value="Glyco_trans_2-like"/>
</dbReference>
<comment type="caution">
    <text evidence="7">The sequence shown here is derived from an EMBL/GenBank/DDBJ whole genome shotgun (WGS) entry which is preliminary data.</text>
</comment>
<keyword evidence="5" id="KW-0472">Membrane</keyword>
<dbReference type="EMBL" id="MLJW01000349">
    <property type="protein sequence ID" value="OIQ88994.1"/>
    <property type="molecule type" value="Genomic_DNA"/>
</dbReference>
<evidence type="ECO:0000256" key="5">
    <source>
        <dbReference type="ARBA" id="ARBA00023136"/>
    </source>
</evidence>
<dbReference type="NCBIfam" id="TIGR04283">
    <property type="entry name" value="glyco_like_mftF"/>
    <property type="match status" value="1"/>
</dbReference>
<dbReference type="AlphaFoldDB" id="A0A1J5R0G8"/>
<comment type="subcellular location">
    <subcellularLocation>
        <location evidence="1">Cell membrane</location>
    </subcellularLocation>
</comment>
<dbReference type="InterPro" id="IPR026461">
    <property type="entry name" value="Trfase_2_rSAM/seldom_assoc"/>
</dbReference>
<dbReference type="InterPro" id="IPR029044">
    <property type="entry name" value="Nucleotide-diphossugar_trans"/>
</dbReference>
<evidence type="ECO:0000256" key="2">
    <source>
        <dbReference type="ARBA" id="ARBA00022475"/>
    </source>
</evidence>
<dbReference type="PANTHER" id="PTHR43646:SF2">
    <property type="entry name" value="GLYCOSYLTRANSFERASE 2-LIKE DOMAIN-CONTAINING PROTEIN"/>
    <property type="match status" value="1"/>
</dbReference>
<dbReference type="GO" id="GO:0005886">
    <property type="term" value="C:plasma membrane"/>
    <property type="evidence" value="ECO:0007669"/>
    <property type="project" value="UniProtKB-SubCell"/>
</dbReference>
<reference evidence="7" key="1">
    <citation type="submission" date="2016-10" db="EMBL/GenBank/DDBJ databases">
        <title>Sequence of Gallionella enrichment culture.</title>
        <authorList>
            <person name="Poehlein A."/>
            <person name="Muehling M."/>
            <person name="Daniel R."/>
        </authorList>
    </citation>
    <scope>NUCLEOTIDE SEQUENCE</scope>
</reference>
<evidence type="ECO:0000256" key="1">
    <source>
        <dbReference type="ARBA" id="ARBA00004236"/>
    </source>
</evidence>
<dbReference type="PANTHER" id="PTHR43646">
    <property type="entry name" value="GLYCOSYLTRANSFERASE"/>
    <property type="match status" value="1"/>
</dbReference>
<dbReference type="GO" id="GO:0016757">
    <property type="term" value="F:glycosyltransferase activity"/>
    <property type="evidence" value="ECO:0007669"/>
    <property type="project" value="UniProtKB-KW"/>
</dbReference>
<evidence type="ECO:0000256" key="3">
    <source>
        <dbReference type="ARBA" id="ARBA00022676"/>
    </source>
</evidence>
<feature type="domain" description="Glycosyltransferase 2-like" evidence="6">
    <location>
        <begin position="31"/>
        <end position="127"/>
    </location>
</feature>
<organism evidence="7">
    <name type="scientific">mine drainage metagenome</name>
    <dbReference type="NCBI Taxonomy" id="410659"/>
    <lineage>
        <taxon>unclassified sequences</taxon>
        <taxon>metagenomes</taxon>
        <taxon>ecological metagenomes</taxon>
    </lineage>
</organism>
<evidence type="ECO:0000256" key="4">
    <source>
        <dbReference type="ARBA" id="ARBA00022679"/>
    </source>
</evidence>
<evidence type="ECO:0000313" key="7">
    <source>
        <dbReference type="EMBL" id="OIQ88994.1"/>
    </source>
</evidence>
<dbReference type="Pfam" id="PF00535">
    <property type="entry name" value="Glycos_transf_2"/>
    <property type="match status" value="1"/>
</dbReference>
<dbReference type="Gene3D" id="3.90.550.10">
    <property type="entry name" value="Spore Coat Polysaccharide Biosynthesis Protein SpsA, Chain A"/>
    <property type="match status" value="1"/>
</dbReference>
<protein>
    <submittedName>
        <fullName evidence="7">Poly-beta-1,6-N-acetyl-D-glucosamine synthase</fullName>
        <ecNumber evidence="7">2.4.1.-</ecNumber>
    </submittedName>
</protein>
<sequence>MGGALSRLDEAVSASVAGVSDGAETAMPKLSLILPTLNEAVDIGATLEALQPLRWRGVEILVVDGGSADRTTAIASPLSDAVITAPRGRAAQMNAGAARARGDVLLFLHADTRLPPDADRLILDGLAVSGRSWGRFDVAIASSHPLLRLAAGLMNRRSRLTGIATGDQAIFVRRDVFQSCGGYPNLPLMEDIAISGVLKRVGRPLCLSQQVVTSARRWERQGVVRTIFLMWRLRLAYFLGADPAQLAERYGYPVKKS</sequence>
<keyword evidence="3 7" id="KW-0328">Glycosyltransferase</keyword>
<dbReference type="EC" id="2.4.1.-" evidence="7"/>
<dbReference type="SUPFAM" id="SSF53448">
    <property type="entry name" value="Nucleotide-diphospho-sugar transferases"/>
    <property type="match status" value="1"/>
</dbReference>
<proteinExistence type="predicted"/>
<dbReference type="CDD" id="cd02522">
    <property type="entry name" value="GT_2_like_a"/>
    <property type="match status" value="1"/>
</dbReference>
<name>A0A1J5R0G8_9ZZZZ</name>